<feature type="binding site" evidence="2">
    <location>
        <position position="226"/>
    </location>
    <ligand>
        <name>Mg(2+)</name>
        <dbReference type="ChEBI" id="CHEBI:18420"/>
    </ligand>
</feature>
<feature type="active site" description="Proton acceptor" evidence="2">
    <location>
        <position position="87"/>
    </location>
</feature>
<dbReference type="HAMAP" id="MF_01139">
    <property type="entry name" value="ISPT"/>
    <property type="match status" value="1"/>
</dbReference>
<gene>
    <name evidence="3" type="ORF">QTL97_04220</name>
</gene>
<reference evidence="3 4" key="1">
    <citation type="submission" date="2023-06" db="EMBL/GenBank/DDBJ databases">
        <title>Sporosarcina sp. nov., isolated from Korean traditional fermented seafood 'Jeotgal'.</title>
        <authorList>
            <person name="Yang A.I."/>
            <person name="Shin N.-R."/>
        </authorList>
    </citation>
    <scope>NUCLEOTIDE SEQUENCE [LARGE SCALE GENOMIC DNA]</scope>
    <source>
        <strain evidence="3 4">KCTC43456</strain>
    </source>
</reference>
<comment type="similarity">
    <text evidence="2">Belongs to the UPP synthase family.</text>
</comment>
<dbReference type="PANTHER" id="PTHR10291">
    <property type="entry name" value="DEHYDRODOLICHYL DIPHOSPHATE SYNTHASE FAMILY MEMBER"/>
    <property type="match status" value="1"/>
</dbReference>
<feature type="binding site" evidence="2">
    <location>
        <begin position="40"/>
        <end position="43"/>
    </location>
    <ligand>
        <name>substrate</name>
    </ligand>
</feature>
<dbReference type="EMBL" id="JAUBDJ010000002">
    <property type="protein sequence ID" value="MDW0116129.1"/>
    <property type="molecule type" value="Genomic_DNA"/>
</dbReference>
<feature type="binding site" evidence="2">
    <location>
        <begin position="84"/>
        <end position="86"/>
    </location>
    <ligand>
        <name>substrate</name>
    </ligand>
</feature>
<dbReference type="SUPFAM" id="SSF64005">
    <property type="entry name" value="Undecaprenyl diphosphate synthase"/>
    <property type="match status" value="1"/>
</dbReference>
<dbReference type="InterPro" id="IPR036424">
    <property type="entry name" value="UPP_synth-like_sf"/>
</dbReference>
<dbReference type="NCBIfam" id="NF011405">
    <property type="entry name" value="PRK14830.1"/>
    <property type="match status" value="1"/>
</dbReference>
<feature type="binding site" evidence="2">
    <location>
        <position position="90"/>
    </location>
    <ligand>
        <name>substrate</name>
    </ligand>
</feature>
<keyword evidence="4" id="KW-1185">Reference proteome</keyword>
<feature type="binding site" evidence="2">
    <location>
        <position position="52"/>
    </location>
    <ligand>
        <name>substrate</name>
    </ligand>
</feature>
<proteinExistence type="inferred from homology"/>
<comment type="caution">
    <text evidence="3">The sequence shown here is derived from an EMBL/GenBank/DDBJ whole genome shotgun (WGS) entry which is preliminary data.</text>
</comment>
<accession>A0AAW9A5G3</accession>
<dbReference type="GO" id="GO:0000287">
    <property type="term" value="F:magnesium ion binding"/>
    <property type="evidence" value="ECO:0007669"/>
    <property type="project" value="UniProtKB-UniRule"/>
</dbReference>
<keyword evidence="1 2" id="KW-0808">Transferase</keyword>
<comment type="subunit">
    <text evidence="2">Homodimer.</text>
</comment>
<organism evidence="3 4">
    <name type="scientific">Sporosarcina thermotolerans</name>
    <dbReference type="NCBI Taxonomy" id="633404"/>
    <lineage>
        <taxon>Bacteria</taxon>
        <taxon>Bacillati</taxon>
        <taxon>Bacillota</taxon>
        <taxon>Bacilli</taxon>
        <taxon>Bacillales</taxon>
        <taxon>Caryophanaceae</taxon>
        <taxon>Sporosarcina</taxon>
    </lineage>
</organism>
<feature type="binding site" evidence="2">
    <location>
        <position position="44"/>
    </location>
    <ligand>
        <name>substrate</name>
    </ligand>
</feature>
<dbReference type="FunFam" id="3.40.1180.10:FF:000001">
    <property type="entry name" value="(2E,6E)-farnesyl-diphosphate-specific ditrans,polycis-undecaprenyl-diphosphate synthase"/>
    <property type="match status" value="1"/>
</dbReference>
<evidence type="ECO:0000313" key="3">
    <source>
        <dbReference type="EMBL" id="MDW0116129.1"/>
    </source>
</evidence>
<dbReference type="Gene3D" id="3.40.1180.10">
    <property type="entry name" value="Decaprenyl diphosphate synthase-like"/>
    <property type="match status" value="1"/>
</dbReference>
<evidence type="ECO:0000256" key="1">
    <source>
        <dbReference type="ARBA" id="ARBA00022679"/>
    </source>
</evidence>
<feature type="binding site" evidence="2">
    <location>
        <position position="39"/>
    </location>
    <ligand>
        <name>Mg(2+)</name>
        <dbReference type="ChEBI" id="CHEBI:18420"/>
    </ligand>
</feature>
<keyword evidence="2" id="KW-0460">Magnesium</keyword>
<dbReference type="CDD" id="cd00475">
    <property type="entry name" value="Cis_IPPS"/>
    <property type="match status" value="1"/>
</dbReference>
<dbReference type="GO" id="GO:0005829">
    <property type="term" value="C:cytosol"/>
    <property type="evidence" value="ECO:0007669"/>
    <property type="project" value="TreeGrafter"/>
</dbReference>
<dbReference type="Proteomes" id="UP001271648">
    <property type="component" value="Unassembled WGS sequence"/>
</dbReference>
<name>A0AAW9A5G3_9BACL</name>
<dbReference type="GO" id="GO:0016094">
    <property type="term" value="P:polyprenol biosynthetic process"/>
    <property type="evidence" value="ECO:0007669"/>
    <property type="project" value="TreeGrafter"/>
</dbReference>
<sequence length="268" mass="31008">MLEKIWWKKTPDIDEKTLSFRVNEARQKTVPSHVAIIMDGNGRWAKQRNLPRVMGHHEGMKTVRKITRFANRLGIRVLTLYAFSTENWKRPRFEVDFLMKLPVEFLSTYLPELIEENVRVEMIGDFSALPTHTQKAIKDAMDATANNDGLILNFAMNYGSRLELLNMVKAIGEMARKGEILPEDIDESLIESNLMTSHLPEPDLLIRTSGEVRLSNFMLWQLAYTEFNFTDVYWPDFNEECLLSAIEDFQSRNRRYGGVVEGIGAFNK</sequence>
<dbReference type="GO" id="GO:0030145">
    <property type="term" value="F:manganese ion binding"/>
    <property type="evidence" value="ECO:0007669"/>
    <property type="project" value="TreeGrafter"/>
</dbReference>
<dbReference type="Pfam" id="PF01255">
    <property type="entry name" value="Prenyltransf"/>
    <property type="match status" value="1"/>
</dbReference>
<feature type="binding site" evidence="2">
    <location>
        <position position="88"/>
    </location>
    <ligand>
        <name>substrate</name>
    </ligand>
</feature>
<evidence type="ECO:0000313" key="4">
    <source>
        <dbReference type="Proteomes" id="UP001271648"/>
    </source>
</evidence>
<dbReference type="EC" id="2.5.1.-" evidence="2"/>
<evidence type="ECO:0000256" key="2">
    <source>
        <dbReference type="HAMAP-Rule" id="MF_01139"/>
    </source>
</evidence>
<dbReference type="GO" id="GO:0008834">
    <property type="term" value="F:ditrans,polycis-undecaprenyl-diphosphate synthase [(2E,6E)-farnesyl-diphosphate specific] activity"/>
    <property type="evidence" value="ECO:0007669"/>
    <property type="project" value="TreeGrafter"/>
</dbReference>
<dbReference type="InterPro" id="IPR001441">
    <property type="entry name" value="UPP_synth-like"/>
</dbReference>
<dbReference type="PROSITE" id="PS01066">
    <property type="entry name" value="UPP_SYNTHASE"/>
    <property type="match status" value="1"/>
</dbReference>
<dbReference type="PANTHER" id="PTHR10291:SF0">
    <property type="entry name" value="DEHYDRODOLICHYL DIPHOSPHATE SYNTHASE 2"/>
    <property type="match status" value="1"/>
</dbReference>
<dbReference type="InterPro" id="IPR018520">
    <property type="entry name" value="UPP_synth-like_CS"/>
</dbReference>
<feature type="binding site" evidence="2">
    <location>
        <position position="56"/>
    </location>
    <ligand>
        <name>substrate</name>
    </ligand>
</feature>
<comment type="function">
    <text evidence="2">Catalyzes the condensation of isopentenyl diphosphate (IPP) with allylic pyrophosphates generating different type of terpenoids.</text>
</comment>
<feature type="active site" evidence="2">
    <location>
        <position position="39"/>
    </location>
</feature>
<dbReference type="AlphaFoldDB" id="A0AAW9A5G3"/>
<comment type="cofactor">
    <cofactor evidence="2">
        <name>Mg(2+)</name>
        <dbReference type="ChEBI" id="CHEBI:18420"/>
    </cofactor>
    <text evidence="2">Binds 2 magnesium ions per subunit.</text>
</comment>
<feature type="binding site" evidence="2">
    <location>
        <begin position="213"/>
        <end position="215"/>
    </location>
    <ligand>
        <name>substrate</name>
    </ligand>
</feature>
<dbReference type="RefSeq" id="WP_317940283.1">
    <property type="nucleotide sequence ID" value="NZ_JAUBDJ010000002.1"/>
</dbReference>
<protein>
    <recommendedName>
        <fullName evidence="2">Isoprenyl transferase</fullName>
        <ecNumber evidence="2">2.5.1.-</ecNumber>
    </recommendedName>
</protein>
<feature type="binding site" evidence="2">
    <location>
        <position position="207"/>
    </location>
    <ligand>
        <name>substrate</name>
    </ligand>
</feature>
<keyword evidence="2" id="KW-0479">Metal-binding</keyword>
<dbReference type="NCBIfam" id="TIGR00055">
    <property type="entry name" value="uppS"/>
    <property type="match status" value="1"/>
</dbReference>